<comment type="caution">
    <text evidence="1">The sequence shown here is derived from an EMBL/GenBank/DDBJ whole genome shotgun (WGS) entry which is preliminary data.</text>
</comment>
<proteinExistence type="predicted"/>
<dbReference type="AlphaFoldDB" id="A0A8I2YF20"/>
<gene>
    <name evidence="1" type="ORF">JVT61DRAFT_11240</name>
</gene>
<accession>A0A8I2YF20</accession>
<name>A0A8I2YF20_9AGAM</name>
<evidence type="ECO:0000313" key="2">
    <source>
        <dbReference type="Proteomes" id="UP000683000"/>
    </source>
</evidence>
<dbReference type="EMBL" id="JAGFBS010000047">
    <property type="protein sequence ID" value="KAG6370616.1"/>
    <property type="molecule type" value="Genomic_DNA"/>
</dbReference>
<reference evidence="1" key="1">
    <citation type="submission" date="2021-03" db="EMBL/GenBank/DDBJ databases">
        <title>Evolutionary innovations through gain and loss of genes in the ectomycorrhizal Boletales.</title>
        <authorList>
            <person name="Wu G."/>
            <person name="Miyauchi S."/>
            <person name="Morin E."/>
            <person name="Yang Z.-L."/>
            <person name="Xu J."/>
            <person name="Martin F.M."/>
        </authorList>
    </citation>
    <scope>NUCLEOTIDE SEQUENCE</scope>
    <source>
        <strain evidence="1">BR01</strain>
    </source>
</reference>
<organism evidence="1 2">
    <name type="scientific">Boletus reticuloceps</name>
    <dbReference type="NCBI Taxonomy" id="495285"/>
    <lineage>
        <taxon>Eukaryota</taxon>
        <taxon>Fungi</taxon>
        <taxon>Dikarya</taxon>
        <taxon>Basidiomycota</taxon>
        <taxon>Agaricomycotina</taxon>
        <taxon>Agaricomycetes</taxon>
        <taxon>Agaricomycetidae</taxon>
        <taxon>Boletales</taxon>
        <taxon>Boletineae</taxon>
        <taxon>Boletaceae</taxon>
        <taxon>Boletoideae</taxon>
        <taxon>Boletus</taxon>
    </lineage>
</organism>
<protein>
    <submittedName>
        <fullName evidence="1">Uncharacterized protein</fullName>
    </submittedName>
</protein>
<sequence length="104" mass="12073">MAWMLHGPYSRVFKKEITSPSILELMWISAHSTIFQGFMTRIGNSIPDQLRIEGTKTEVCFLNLDIGTTKLYRNEDNNLISGSTIYNWKQWCKKGLFNILNKID</sequence>
<dbReference type="Proteomes" id="UP000683000">
    <property type="component" value="Unassembled WGS sequence"/>
</dbReference>
<evidence type="ECO:0000313" key="1">
    <source>
        <dbReference type="EMBL" id="KAG6370616.1"/>
    </source>
</evidence>
<keyword evidence="2" id="KW-1185">Reference proteome</keyword>